<name>G2RFI3_THETT</name>
<dbReference type="KEGG" id="ttt:THITE_2121956"/>
<keyword evidence="3" id="KW-1185">Reference proteome</keyword>
<proteinExistence type="predicted"/>
<dbReference type="AlphaFoldDB" id="G2RFI3"/>
<dbReference type="Proteomes" id="UP000008181">
    <property type="component" value="Chromosome 5"/>
</dbReference>
<reference evidence="2 3" key="1">
    <citation type="journal article" date="2011" name="Nat. Biotechnol.">
        <title>Comparative genomic analysis of the thermophilic biomass-degrading fungi Myceliophthora thermophila and Thielavia terrestris.</title>
        <authorList>
            <person name="Berka R.M."/>
            <person name="Grigoriev I.V."/>
            <person name="Otillar R."/>
            <person name="Salamov A."/>
            <person name="Grimwood J."/>
            <person name="Reid I."/>
            <person name="Ishmael N."/>
            <person name="John T."/>
            <person name="Darmond C."/>
            <person name="Moisan M.-C."/>
            <person name="Henrissat B."/>
            <person name="Coutinho P.M."/>
            <person name="Lombard V."/>
            <person name="Natvig D.O."/>
            <person name="Lindquist E."/>
            <person name="Schmutz J."/>
            <person name="Lucas S."/>
            <person name="Harris P."/>
            <person name="Powlowski J."/>
            <person name="Bellemare A."/>
            <person name="Taylor D."/>
            <person name="Butler G."/>
            <person name="de Vries R.P."/>
            <person name="Allijn I.E."/>
            <person name="van den Brink J."/>
            <person name="Ushinsky S."/>
            <person name="Storms R."/>
            <person name="Powell A.J."/>
            <person name="Paulsen I.T."/>
            <person name="Elbourne L.D.H."/>
            <person name="Baker S.E."/>
            <person name="Magnuson J."/>
            <person name="LaBoissiere S."/>
            <person name="Clutterbuck A.J."/>
            <person name="Martinez D."/>
            <person name="Wogulis M."/>
            <person name="de Leon A.L."/>
            <person name="Rey M.W."/>
            <person name="Tsang A."/>
        </authorList>
    </citation>
    <scope>NUCLEOTIDE SEQUENCE [LARGE SCALE GENOMIC DNA]</scope>
    <source>
        <strain evidence="3">ATCC 38088 / NRRL 8126</strain>
    </source>
</reference>
<evidence type="ECO:0000256" key="1">
    <source>
        <dbReference type="SAM" id="MobiDB-lite"/>
    </source>
</evidence>
<accession>G2RFI3</accession>
<organism evidence="2 3">
    <name type="scientific">Thermothielavioides terrestris (strain ATCC 38088 / NRRL 8126)</name>
    <name type="common">Thielavia terrestris</name>
    <dbReference type="NCBI Taxonomy" id="578455"/>
    <lineage>
        <taxon>Eukaryota</taxon>
        <taxon>Fungi</taxon>
        <taxon>Dikarya</taxon>
        <taxon>Ascomycota</taxon>
        <taxon>Pezizomycotina</taxon>
        <taxon>Sordariomycetes</taxon>
        <taxon>Sordariomycetidae</taxon>
        <taxon>Sordariales</taxon>
        <taxon>Chaetomiaceae</taxon>
        <taxon>Thermothielavioides</taxon>
        <taxon>Thermothielavioides terrestris</taxon>
    </lineage>
</organism>
<dbReference type="HOGENOM" id="CLU_1448678_0_0_1"/>
<dbReference type="GeneID" id="11522912"/>
<sequence length="187" mass="21156">MPINERRHAFLEATRGLLEAIIVIYAAVFHKSTTFKSVRDAGPQVFADDHDLHMRYQGVWKALPLPSRPASFGAGLTHRRALQRVHRQKRDGHHGKRPPEPKMHMTGEVVEEKATIPTSCAETSSSFIGSLMTGTRRFQGSRFSMGDGFRFHRWLRAGARAYAAGLPRIERESPVPVIMSYELSYWA</sequence>
<dbReference type="RefSeq" id="XP_003656802.1">
    <property type="nucleotide sequence ID" value="XM_003656754.1"/>
</dbReference>
<protein>
    <submittedName>
        <fullName evidence="2">Uncharacterized protein</fullName>
    </submittedName>
</protein>
<feature type="region of interest" description="Disordered" evidence="1">
    <location>
        <begin position="84"/>
        <end position="103"/>
    </location>
</feature>
<evidence type="ECO:0000313" key="2">
    <source>
        <dbReference type="EMBL" id="AEO70466.1"/>
    </source>
</evidence>
<feature type="compositionally biased region" description="Basic residues" evidence="1">
    <location>
        <begin position="84"/>
        <end position="96"/>
    </location>
</feature>
<evidence type="ECO:0000313" key="3">
    <source>
        <dbReference type="Proteomes" id="UP000008181"/>
    </source>
</evidence>
<dbReference type="EMBL" id="CP003013">
    <property type="protein sequence ID" value="AEO70466.1"/>
    <property type="molecule type" value="Genomic_DNA"/>
</dbReference>
<gene>
    <name evidence="2" type="ORF">THITE_2121956</name>
</gene>